<reference evidence="2 3" key="1">
    <citation type="submission" date="2020-08" db="EMBL/GenBank/DDBJ databases">
        <title>Genomic Encyclopedia of Type Strains, Phase IV (KMG-IV): sequencing the most valuable type-strain genomes for metagenomic binning, comparative biology and taxonomic classification.</title>
        <authorList>
            <person name="Goeker M."/>
        </authorList>
    </citation>
    <scope>NUCLEOTIDE SEQUENCE [LARGE SCALE GENOMIC DNA]</scope>
    <source>
        <strain evidence="2 3">DSM 103570</strain>
    </source>
</reference>
<sequence length="221" mass="23694">MSRATAEPVVHIDDDRFKVTEWRFAPGAETGWHIHGHDYVIVPLTDGTLGLEGPGGASQQARLTQGVPYSRRTGVAHNVINDGETPLAFLEVEVVDSDLSARRLAVLDRFMGAWNARDVEGLMACMAQDCAFNASAGPGAEGKRHVGREAVRAAYAGLFDAFPEAAWTNGRHAIMGDTGLSSWRFVGTSTGGQKVDVDGCDVFAFSGDLIALKDSYRKARG</sequence>
<dbReference type="Gene3D" id="2.60.120.10">
    <property type="entry name" value="Jelly Rolls"/>
    <property type="match status" value="1"/>
</dbReference>
<dbReference type="InterPro" id="IPR037401">
    <property type="entry name" value="SnoaL-like"/>
</dbReference>
<dbReference type="InterPro" id="IPR011051">
    <property type="entry name" value="RmlC_Cupin_sf"/>
</dbReference>
<accession>A0A7W6MNQ4</accession>
<name>A0A7W6MNQ4_9HYPH</name>
<dbReference type="Gene3D" id="3.10.450.50">
    <property type="match status" value="1"/>
</dbReference>
<evidence type="ECO:0000313" key="3">
    <source>
        <dbReference type="Proteomes" id="UP000588647"/>
    </source>
</evidence>
<dbReference type="InterPro" id="IPR014710">
    <property type="entry name" value="RmlC-like_jellyroll"/>
</dbReference>
<dbReference type="EMBL" id="JACIEM010000001">
    <property type="protein sequence ID" value="MBB4002104.1"/>
    <property type="molecule type" value="Genomic_DNA"/>
</dbReference>
<dbReference type="GO" id="GO:0016853">
    <property type="term" value="F:isomerase activity"/>
    <property type="evidence" value="ECO:0007669"/>
    <property type="project" value="UniProtKB-KW"/>
</dbReference>
<dbReference type="RefSeq" id="WP_183206598.1">
    <property type="nucleotide sequence ID" value="NZ_JAAAMM010000001.1"/>
</dbReference>
<dbReference type="CDD" id="cd06982">
    <property type="entry name" value="cupin_BauB-like"/>
    <property type="match status" value="1"/>
</dbReference>
<evidence type="ECO:0000313" key="2">
    <source>
        <dbReference type="EMBL" id="MBB4002104.1"/>
    </source>
</evidence>
<evidence type="ECO:0000259" key="1">
    <source>
        <dbReference type="Pfam" id="PF12680"/>
    </source>
</evidence>
<organism evidence="2 3">
    <name type="scientific">Aurantimonas endophytica</name>
    <dbReference type="NCBI Taxonomy" id="1522175"/>
    <lineage>
        <taxon>Bacteria</taxon>
        <taxon>Pseudomonadati</taxon>
        <taxon>Pseudomonadota</taxon>
        <taxon>Alphaproteobacteria</taxon>
        <taxon>Hyphomicrobiales</taxon>
        <taxon>Aurantimonadaceae</taxon>
        <taxon>Aurantimonas</taxon>
    </lineage>
</organism>
<dbReference type="SUPFAM" id="SSF51182">
    <property type="entry name" value="RmlC-like cupins"/>
    <property type="match status" value="1"/>
</dbReference>
<proteinExistence type="predicted"/>
<dbReference type="AlphaFoldDB" id="A0A7W6MNQ4"/>
<gene>
    <name evidence="2" type="ORF">GGR03_001151</name>
</gene>
<comment type="caution">
    <text evidence="2">The sequence shown here is derived from an EMBL/GenBank/DDBJ whole genome shotgun (WGS) entry which is preliminary data.</text>
</comment>
<keyword evidence="2" id="KW-0413">Isomerase</keyword>
<dbReference type="Proteomes" id="UP000588647">
    <property type="component" value="Unassembled WGS sequence"/>
</dbReference>
<dbReference type="Pfam" id="PF12680">
    <property type="entry name" value="SnoaL_2"/>
    <property type="match status" value="1"/>
</dbReference>
<dbReference type="SUPFAM" id="SSF54427">
    <property type="entry name" value="NTF2-like"/>
    <property type="match status" value="1"/>
</dbReference>
<keyword evidence="3" id="KW-1185">Reference proteome</keyword>
<protein>
    <submittedName>
        <fullName evidence="2">Mannose-6-phosphate isomerase-like protein (Cupin superfamily)</fullName>
    </submittedName>
</protein>
<dbReference type="InterPro" id="IPR032710">
    <property type="entry name" value="NTF2-like_dom_sf"/>
</dbReference>
<feature type="domain" description="SnoaL-like" evidence="1">
    <location>
        <begin position="108"/>
        <end position="211"/>
    </location>
</feature>